<dbReference type="EMBL" id="VFYP01000002">
    <property type="protein sequence ID" value="TPP06999.1"/>
    <property type="molecule type" value="Genomic_DNA"/>
</dbReference>
<dbReference type="AlphaFoldDB" id="A0A504TXV4"/>
<dbReference type="RefSeq" id="WP_140829454.1">
    <property type="nucleotide sequence ID" value="NZ_VFYP01000002.1"/>
</dbReference>
<keyword evidence="3" id="KW-1185">Reference proteome</keyword>
<evidence type="ECO:0000256" key="1">
    <source>
        <dbReference type="SAM" id="Phobius"/>
    </source>
</evidence>
<dbReference type="InterPro" id="IPR018666">
    <property type="entry name" value="DUF2125"/>
</dbReference>
<comment type="caution">
    <text evidence="2">The sequence shown here is derived from an EMBL/GenBank/DDBJ whole genome shotgun (WGS) entry which is preliminary data.</text>
</comment>
<dbReference type="OrthoDB" id="7169664at2"/>
<name>A0A504TXV4_9HYPH</name>
<dbReference type="Proteomes" id="UP000316429">
    <property type="component" value="Unassembled WGS sequence"/>
</dbReference>
<gene>
    <name evidence="2" type="ORF">FJQ55_15145</name>
</gene>
<keyword evidence="1" id="KW-0472">Membrane</keyword>
<organism evidence="2 3">
    <name type="scientific">Rhizobium glycinendophyticum</name>
    <dbReference type="NCBI Taxonomy" id="2589807"/>
    <lineage>
        <taxon>Bacteria</taxon>
        <taxon>Pseudomonadati</taxon>
        <taxon>Pseudomonadota</taxon>
        <taxon>Alphaproteobacteria</taxon>
        <taxon>Hyphomicrobiales</taxon>
        <taxon>Rhizobiaceae</taxon>
        <taxon>Rhizobium/Agrobacterium group</taxon>
        <taxon>Rhizobium</taxon>
    </lineage>
</organism>
<protein>
    <submittedName>
        <fullName evidence="2">DUF2125 domain-containing protein</fullName>
    </submittedName>
</protein>
<keyword evidence="1" id="KW-1133">Transmembrane helix</keyword>
<keyword evidence="1" id="KW-0812">Transmembrane</keyword>
<evidence type="ECO:0000313" key="3">
    <source>
        <dbReference type="Proteomes" id="UP000316429"/>
    </source>
</evidence>
<evidence type="ECO:0000313" key="2">
    <source>
        <dbReference type="EMBL" id="TPP06999.1"/>
    </source>
</evidence>
<dbReference type="Pfam" id="PF09898">
    <property type="entry name" value="DUF2125"/>
    <property type="match status" value="1"/>
</dbReference>
<sequence length="337" mass="36596">MAMPSTAPQSPTSRKVLLLGVLIVLFIAVYSVAWYYAAEFLRNRITGFFSGGNPAGVTANCDNATMGGYPFRFRLNCDRLSFDDNFQGISASSGPIRAAAQVYDPGHVVWEMDGPAEVRSALGFNAVLEWGDLRSSFRAGLTGLQRSSMEWTDLRTRVTSTVTNQQVEVVTPHLETHVRQNNGNLDYAALTRDAVMTVDGAAIALPPVSASFDTTFVDRGGLLDPRLAHRQQLYGTKGELRRMVVDLGEGRVLTLSGPFSVGDDGLISGSIRIEIEKIRAWRDALKSAFPDKRGTFDDIAKVLRVLTLGRDDGSAEVTIQNGVAMLGFIPLGQLPPL</sequence>
<proteinExistence type="predicted"/>
<reference evidence="2 3" key="1">
    <citation type="submission" date="2019-06" db="EMBL/GenBank/DDBJ databases">
        <title>Rhizobium sp. CL12 isolated from roots of soybean.</title>
        <authorList>
            <person name="Wang C."/>
        </authorList>
    </citation>
    <scope>NUCLEOTIDE SEQUENCE [LARGE SCALE GENOMIC DNA]</scope>
    <source>
        <strain evidence="2 3">CL12</strain>
    </source>
</reference>
<accession>A0A504TXV4</accession>
<feature type="transmembrane region" description="Helical" evidence="1">
    <location>
        <begin position="16"/>
        <end position="37"/>
    </location>
</feature>